<accession>A0ABR8K236</accession>
<evidence type="ECO:0008006" key="3">
    <source>
        <dbReference type="Google" id="ProtNLM"/>
    </source>
</evidence>
<proteinExistence type="predicted"/>
<dbReference type="EMBL" id="JACXAC010000008">
    <property type="protein sequence ID" value="MBD2724584.1"/>
    <property type="molecule type" value="Genomic_DNA"/>
</dbReference>
<evidence type="ECO:0000313" key="2">
    <source>
        <dbReference type="Proteomes" id="UP000606003"/>
    </source>
</evidence>
<gene>
    <name evidence="1" type="ORF">IC234_20825</name>
</gene>
<name>A0ABR8K236_9BACT</name>
<evidence type="ECO:0000313" key="1">
    <source>
        <dbReference type="EMBL" id="MBD2724584.1"/>
    </source>
</evidence>
<dbReference type="RefSeq" id="WP_190928553.1">
    <property type="nucleotide sequence ID" value="NZ_JACXAC010000008.1"/>
</dbReference>
<sequence>MPLWERAPLPWPRNRAGQVEVSGVLPWPAADTLVRQDLVWRWYRAKLTDEAPAELDSLRRAGHYAFRYAGVPPQLHFSYRGRERVFHLTADVQVTPAPQGLRYRFSGFRYLVVNDDNSVNYDLESALTNPYMDPHALAAFRQRVATATTW</sequence>
<comment type="caution">
    <text evidence="1">The sequence shown here is derived from an EMBL/GenBank/DDBJ whole genome shotgun (WGS) entry which is preliminary data.</text>
</comment>
<keyword evidence="2" id="KW-1185">Reference proteome</keyword>
<reference evidence="1 2" key="1">
    <citation type="submission" date="2020-09" db="EMBL/GenBank/DDBJ databases">
        <authorList>
            <person name="Kim M.K."/>
        </authorList>
    </citation>
    <scope>NUCLEOTIDE SEQUENCE [LARGE SCALE GENOMIC DNA]</scope>
    <source>
        <strain evidence="1 2">BT189</strain>
    </source>
</reference>
<dbReference type="Proteomes" id="UP000606003">
    <property type="component" value="Unassembled WGS sequence"/>
</dbReference>
<protein>
    <recommendedName>
        <fullName evidence="3">DUF4468 domain-containing protein</fullName>
    </recommendedName>
</protein>
<organism evidence="1 2">
    <name type="scientific">Hymenobacter armeniacus</name>
    <dbReference type="NCBI Taxonomy" id="2771358"/>
    <lineage>
        <taxon>Bacteria</taxon>
        <taxon>Pseudomonadati</taxon>
        <taxon>Bacteroidota</taxon>
        <taxon>Cytophagia</taxon>
        <taxon>Cytophagales</taxon>
        <taxon>Hymenobacteraceae</taxon>
        <taxon>Hymenobacter</taxon>
    </lineage>
</organism>